<feature type="transmembrane region" description="Helical" evidence="5">
    <location>
        <begin position="32"/>
        <end position="54"/>
    </location>
</feature>
<dbReference type="SUPFAM" id="SSF103473">
    <property type="entry name" value="MFS general substrate transporter"/>
    <property type="match status" value="1"/>
</dbReference>
<proteinExistence type="predicted"/>
<evidence type="ECO:0000256" key="1">
    <source>
        <dbReference type="ARBA" id="ARBA00004370"/>
    </source>
</evidence>
<dbReference type="InterPro" id="IPR036259">
    <property type="entry name" value="MFS_trans_sf"/>
</dbReference>
<evidence type="ECO:0008006" key="8">
    <source>
        <dbReference type="Google" id="ProtNLM"/>
    </source>
</evidence>
<gene>
    <name evidence="6" type="ORF">LTR78_009646</name>
</gene>
<dbReference type="GO" id="GO:0022857">
    <property type="term" value="F:transmembrane transporter activity"/>
    <property type="evidence" value="ECO:0007669"/>
    <property type="project" value="InterPro"/>
</dbReference>
<feature type="transmembrane region" description="Helical" evidence="5">
    <location>
        <begin position="60"/>
        <end position="79"/>
    </location>
</feature>
<sequence>MAGVNSNRNYAGLMGFGHYDEASQLVQVTKPLLQGGIVAVYYLPGTLVGALWGGWLGDRFGRIGTIGFAALWAIIGACLQCSSQNASWMFCGMSPPGSRNRADEVQLESSMVSALAY</sequence>
<dbReference type="AlphaFoldDB" id="A0AAE0TRK0"/>
<evidence type="ECO:0000313" key="6">
    <source>
        <dbReference type="EMBL" id="KAK3670542.1"/>
    </source>
</evidence>
<keyword evidence="2 5" id="KW-0812">Transmembrane</keyword>
<keyword evidence="7" id="KW-1185">Reference proteome</keyword>
<evidence type="ECO:0000256" key="3">
    <source>
        <dbReference type="ARBA" id="ARBA00022989"/>
    </source>
</evidence>
<dbReference type="InterPro" id="IPR005828">
    <property type="entry name" value="MFS_sugar_transport-like"/>
</dbReference>
<dbReference type="GO" id="GO:0016020">
    <property type="term" value="C:membrane"/>
    <property type="evidence" value="ECO:0007669"/>
    <property type="project" value="UniProtKB-SubCell"/>
</dbReference>
<evidence type="ECO:0000256" key="2">
    <source>
        <dbReference type="ARBA" id="ARBA00022692"/>
    </source>
</evidence>
<comment type="subcellular location">
    <subcellularLocation>
        <location evidence="1">Membrane</location>
    </subcellularLocation>
</comment>
<reference evidence="6" key="1">
    <citation type="submission" date="2023-07" db="EMBL/GenBank/DDBJ databases">
        <title>Black Yeasts Isolated from many extreme environments.</title>
        <authorList>
            <person name="Coleine C."/>
            <person name="Stajich J.E."/>
            <person name="Selbmann L."/>
        </authorList>
    </citation>
    <scope>NUCLEOTIDE SEQUENCE</scope>
    <source>
        <strain evidence="6">CCFEE 5485</strain>
    </source>
</reference>
<comment type="caution">
    <text evidence="6">The sequence shown here is derived from an EMBL/GenBank/DDBJ whole genome shotgun (WGS) entry which is preliminary data.</text>
</comment>
<keyword evidence="3 5" id="KW-1133">Transmembrane helix</keyword>
<dbReference type="Gene3D" id="1.20.1250.20">
    <property type="entry name" value="MFS general substrate transporter like domains"/>
    <property type="match status" value="1"/>
</dbReference>
<evidence type="ECO:0000313" key="7">
    <source>
        <dbReference type="Proteomes" id="UP001274830"/>
    </source>
</evidence>
<keyword evidence="4 5" id="KW-0472">Membrane</keyword>
<accession>A0AAE0TRK0</accession>
<evidence type="ECO:0000256" key="4">
    <source>
        <dbReference type="ARBA" id="ARBA00023136"/>
    </source>
</evidence>
<dbReference type="Proteomes" id="UP001274830">
    <property type="component" value="Unassembled WGS sequence"/>
</dbReference>
<organism evidence="6 7">
    <name type="scientific">Recurvomyces mirabilis</name>
    <dbReference type="NCBI Taxonomy" id="574656"/>
    <lineage>
        <taxon>Eukaryota</taxon>
        <taxon>Fungi</taxon>
        <taxon>Dikarya</taxon>
        <taxon>Ascomycota</taxon>
        <taxon>Pezizomycotina</taxon>
        <taxon>Dothideomycetes</taxon>
        <taxon>Dothideomycetidae</taxon>
        <taxon>Mycosphaerellales</taxon>
        <taxon>Teratosphaeriaceae</taxon>
        <taxon>Recurvomyces</taxon>
    </lineage>
</organism>
<dbReference type="EMBL" id="JAUTXT010000055">
    <property type="protein sequence ID" value="KAK3670542.1"/>
    <property type="molecule type" value="Genomic_DNA"/>
</dbReference>
<protein>
    <recommendedName>
        <fullName evidence="8">Major facilitator superfamily (MFS) profile domain-containing protein</fullName>
    </recommendedName>
</protein>
<evidence type="ECO:0000256" key="5">
    <source>
        <dbReference type="SAM" id="Phobius"/>
    </source>
</evidence>
<dbReference type="Pfam" id="PF00083">
    <property type="entry name" value="Sugar_tr"/>
    <property type="match status" value="1"/>
</dbReference>
<name>A0AAE0TRK0_9PEZI</name>